<keyword evidence="3" id="KW-1185">Reference proteome</keyword>
<name>N1V006_9MICC</name>
<dbReference type="Proteomes" id="UP000010729">
    <property type="component" value="Unassembled WGS sequence"/>
</dbReference>
<proteinExistence type="predicted"/>
<feature type="non-terminal residue" evidence="2">
    <location>
        <position position="1"/>
    </location>
</feature>
<evidence type="ECO:0000313" key="2">
    <source>
        <dbReference type="EMBL" id="EMY35986.1"/>
    </source>
</evidence>
<reference evidence="2 3" key="1">
    <citation type="journal article" date="2013" name="Genome Announc.">
        <title>Draft Genome Sequence of Arthrobacter crystallopoietes Strain BAB-32, Revealing Genes for Bioremediation.</title>
        <authorList>
            <person name="Joshi M.N."/>
            <person name="Pandit A.S."/>
            <person name="Sharma A."/>
            <person name="Pandya R.V."/>
            <person name="Desai S.M."/>
            <person name="Saxena A.K."/>
            <person name="Bagatharia S.B."/>
        </authorList>
    </citation>
    <scope>NUCLEOTIDE SEQUENCE [LARGE SCALE GENOMIC DNA]</scope>
    <source>
        <strain evidence="2 3">BAB-32</strain>
    </source>
</reference>
<gene>
    <name evidence="2" type="ORF">D477_001504</name>
</gene>
<organism evidence="2 3">
    <name type="scientific">Arthrobacter crystallopoietes BAB-32</name>
    <dbReference type="NCBI Taxonomy" id="1246476"/>
    <lineage>
        <taxon>Bacteria</taxon>
        <taxon>Bacillati</taxon>
        <taxon>Actinomycetota</taxon>
        <taxon>Actinomycetes</taxon>
        <taxon>Micrococcales</taxon>
        <taxon>Micrococcaceae</taxon>
        <taxon>Crystallibacter</taxon>
    </lineage>
</organism>
<sequence>ESEEKFLQRRAEAEQTAIRNLTANVQGMLEQGADLDQAIALSAIYTPVFIAGRIEGSSSIGALTHLQRRNELGMQSNAGVLDES</sequence>
<dbReference type="RefSeq" id="WP_005266552.1">
    <property type="nucleotide sequence ID" value="NZ_ANPE02000056.1"/>
</dbReference>
<accession>N1V006</accession>
<protein>
    <submittedName>
        <fullName evidence="2">Uncharacterized protein</fullName>
    </submittedName>
</protein>
<evidence type="ECO:0000313" key="3">
    <source>
        <dbReference type="Proteomes" id="UP000010729"/>
    </source>
</evidence>
<dbReference type="AlphaFoldDB" id="N1V006"/>
<dbReference type="EMBL" id="ANPE02000056">
    <property type="protein sequence ID" value="EMY35986.1"/>
    <property type="molecule type" value="Genomic_DNA"/>
</dbReference>
<keyword evidence="1" id="KW-0175">Coiled coil</keyword>
<evidence type="ECO:0000256" key="1">
    <source>
        <dbReference type="SAM" id="Coils"/>
    </source>
</evidence>
<feature type="coiled-coil region" evidence="1">
    <location>
        <begin position="4"/>
        <end position="31"/>
    </location>
</feature>
<comment type="caution">
    <text evidence="2">The sequence shown here is derived from an EMBL/GenBank/DDBJ whole genome shotgun (WGS) entry which is preliminary data.</text>
</comment>